<dbReference type="Proteomes" id="UP001346149">
    <property type="component" value="Unassembled WGS sequence"/>
</dbReference>
<dbReference type="PANTHER" id="PTHR11017">
    <property type="entry name" value="LEUCINE-RICH REPEAT-CONTAINING PROTEIN"/>
    <property type="match status" value="1"/>
</dbReference>
<evidence type="ECO:0000256" key="1">
    <source>
        <dbReference type="ARBA" id="ARBA00022614"/>
    </source>
</evidence>
<evidence type="ECO:0000313" key="7">
    <source>
        <dbReference type="Proteomes" id="UP001346149"/>
    </source>
</evidence>
<name>A0AAN7QIG1_TRANT</name>
<dbReference type="InterPro" id="IPR044974">
    <property type="entry name" value="Disease_R_plants"/>
</dbReference>
<dbReference type="InterPro" id="IPR058192">
    <property type="entry name" value="WHD_ROQ1-like"/>
</dbReference>
<dbReference type="AlphaFoldDB" id="A0AAN7QIG1"/>
<dbReference type="InterPro" id="IPR003593">
    <property type="entry name" value="AAA+_ATPase"/>
</dbReference>
<evidence type="ECO:0000256" key="2">
    <source>
        <dbReference type="ARBA" id="ARBA00022737"/>
    </source>
</evidence>
<dbReference type="GO" id="GO:0043531">
    <property type="term" value="F:ADP binding"/>
    <property type="evidence" value="ECO:0007669"/>
    <property type="project" value="InterPro"/>
</dbReference>
<reference evidence="6 7" key="1">
    <citation type="journal article" date="2023" name="Hortic Res">
        <title>Pangenome of water caltrop reveals structural variations and asymmetric subgenome divergence after allopolyploidization.</title>
        <authorList>
            <person name="Zhang X."/>
            <person name="Chen Y."/>
            <person name="Wang L."/>
            <person name="Yuan Y."/>
            <person name="Fang M."/>
            <person name="Shi L."/>
            <person name="Lu R."/>
            <person name="Comes H.P."/>
            <person name="Ma Y."/>
            <person name="Chen Y."/>
            <person name="Huang G."/>
            <person name="Zhou Y."/>
            <person name="Zheng Z."/>
            <person name="Qiu Y."/>
        </authorList>
    </citation>
    <scope>NUCLEOTIDE SEQUENCE [LARGE SCALE GENOMIC DNA]</scope>
    <source>
        <strain evidence="6">F231</strain>
    </source>
</reference>
<dbReference type="InterPro" id="IPR027417">
    <property type="entry name" value="P-loop_NTPase"/>
</dbReference>
<dbReference type="Gene3D" id="1.10.8.430">
    <property type="entry name" value="Helical domain of apoptotic protease-activating factors"/>
    <property type="match status" value="1"/>
</dbReference>
<sequence>MSDHHHPFRGSPSASPVPDHGTPDDPSITTATAVQVVPYGASVDPPSSIVVAPIPHGSGAAAPTYRSFDIDPTNPSSATAKQVPQGAITGPSFTTAAAVPHGTSSYLPLTEGAPVPPGIPSYLPFPVGAQVPDGTQSYLPFSAVAPVSHTNQTELSFATSAAVSHGSPTDLSSSISPNLHGALTHPSFTVSVQVPAAYPSPTLVAPLFTYGASNYSHIVNQLPYGLPTATVVHNRQGSASIDPPAKRRKQIDSSSTTEATPVISDGDLFDPSSATSFHIHGVLTSTTLSTTAPASGCAPTDPSSSRCAEGEVVEKILKDVMKYLDRNKLDVPDDYLVGIDDQVDEVRDMLAIEIADVRIVGICGMGGIGKTTIAKLIYNQLREHFERCSFLEDVRERSLEPSGMETLQRQLASDIWLRGQSQFDNTGKGKSKLKSRIPHEKVLILLDDADRPEHLRNLLPSLHDYVAGSRIIVTTRDRAVLEAFQIQHIHEVTGLKQEDALVLFCKYAFHQDSPAVELAHLSREIVEATGGLPLAIEVIGSHLSSTREADVWDEALQLLKNEKRVHQRLRISYDSLSHNAKEIFLDISCLFSGMDYRIPSHMWKPCELSPANARRELCQRCLIKIGNDKKIWMHDLLKDLGREIVRQENEHPGERTRLWRHSDAFDVLEMKLGTNKVEAIHLDIGVEDISDGGFDGKKFRK</sequence>
<feature type="region of interest" description="Disordered" evidence="4">
    <location>
        <begin position="1"/>
        <end position="28"/>
    </location>
</feature>
<feature type="region of interest" description="Disordered" evidence="4">
    <location>
        <begin position="236"/>
        <end position="265"/>
    </location>
</feature>
<dbReference type="SMART" id="SM00382">
    <property type="entry name" value="AAA"/>
    <property type="match status" value="1"/>
</dbReference>
<dbReference type="Gene3D" id="3.40.50.300">
    <property type="entry name" value="P-loop containing nucleotide triphosphate hydrolases"/>
    <property type="match status" value="1"/>
</dbReference>
<evidence type="ECO:0000313" key="6">
    <source>
        <dbReference type="EMBL" id="KAK4768902.1"/>
    </source>
</evidence>
<dbReference type="InterPro" id="IPR036390">
    <property type="entry name" value="WH_DNA-bd_sf"/>
</dbReference>
<dbReference type="SUPFAM" id="SSF52540">
    <property type="entry name" value="P-loop containing nucleoside triphosphate hydrolases"/>
    <property type="match status" value="1"/>
</dbReference>
<dbReference type="Pfam" id="PF23282">
    <property type="entry name" value="WHD_ROQ1"/>
    <property type="match status" value="1"/>
</dbReference>
<accession>A0AAN7QIG1</accession>
<dbReference type="InterPro" id="IPR042197">
    <property type="entry name" value="Apaf_helical"/>
</dbReference>
<proteinExistence type="predicted"/>
<dbReference type="GO" id="GO:0006952">
    <property type="term" value="P:defense response"/>
    <property type="evidence" value="ECO:0007669"/>
    <property type="project" value="InterPro"/>
</dbReference>
<evidence type="ECO:0000259" key="5">
    <source>
        <dbReference type="SMART" id="SM00382"/>
    </source>
</evidence>
<protein>
    <recommendedName>
        <fullName evidence="5">AAA+ ATPase domain-containing protein</fullName>
    </recommendedName>
</protein>
<comment type="caution">
    <text evidence="6">The sequence shown here is derived from an EMBL/GenBank/DDBJ whole genome shotgun (WGS) entry which is preliminary data.</text>
</comment>
<dbReference type="Pfam" id="PF00931">
    <property type="entry name" value="NB-ARC"/>
    <property type="match status" value="1"/>
</dbReference>
<dbReference type="EMBL" id="JAXQNO010000021">
    <property type="protein sequence ID" value="KAK4768902.1"/>
    <property type="molecule type" value="Genomic_DNA"/>
</dbReference>
<dbReference type="PRINTS" id="PR00364">
    <property type="entry name" value="DISEASERSIST"/>
</dbReference>
<gene>
    <name evidence="6" type="ORF">SAY86_027052</name>
</gene>
<keyword evidence="2" id="KW-0677">Repeat</keyword>
<feature type="domain" description="AAA+ ATPase" evidence="5">
    <location>
        <begin position="356"/>
        <end position="494"/>
    </location>
</feature>
<dbReference type="InterPro" id="IPR002182">
    <property type="entry name" value="NB-ARC"/>
</dbReference>
<evidence type="ECO:0000256" key="4">
    <source>
        <dbReference type="SAM" id="MobiDB-lite"/>
    </source>
</evidence>
<dbReference type="PANTHER" id="PTHR11017:SF570">
    <property type="entry name" value="DISEASE RESISTANCE PROTEIN (TIR-NBS CLASS)-RELATED"/>
    <property type="match status" value="1"/>
</dbReference>
<evidence type="ECO:0000256" key="3">
    <source>
        <dbReference type="ARBA" id="ARBA00023027"/>
    </source>
</evidence>
<dbReference type="SUPFAM" id="SSF46785">
    <property type="entry name" value="Winged helix' DNA-binding domain"/>
    <property type="match status" value="1"/>
</dbReference>
<keyword evidence="3" id="KW-0520">NAD</keyword>
<keyword evidence="7" id="KW-1185">Reference proteome</keyword>
<keyword evidence="1" id="KW-0433">Leucine-rich repeat</keyword>
<organism evidence="6 7">
    <name type="scientific">Trapa natans</name>
    <name type="common">Water chestnut</name>
    <dbReference type="NCBI Taxonomy" id="22666"/>
    <lineage>
        <taxon>Eukaryota</taxon>
        <taxon>Viridiplantae</taxon>
        <taxon>Streptophyta</taxon>
        <taxon>Embryophyta</taxon>
        <taxon>Tracheophyta</taxon>
        <taxon>Spermatophyta</taxon>
        <taxon>Magnoliopsida</taxon>
        <taxon>eudicotyledons</taxon>
        <taxon>Gunneridae</taxon>
        <taxon>Pentapetalae</taxon>
        <taxon>rosids</taxon>
        <taxon>malvids</taxon>
        <taxon>Myrtales</taxon>
        <taxon>Lythraceae</taxon>
        <taxon>Trapa</taxon>
    </lineage>
</organism>